<dbReference type="PANTHER" id="PTHR42208:SF1">
    <property type="entry name" value="HEAVY METAL TRANSPORTER"/>
    <property type="match status" value="1"/>
</dbReference>
<dbReference type="PANTHER" id="PTHR42208">
    <property type="entry name" value="HEAVY METAL TRANSPORTER-RELATED"/>
    <property type="match status" value="1"/>
</dbReference>
<dbReference type="RefSeq" id="WP_129602626.1">
    <property type="nucleotide sequence ID" value="NZ_SBLB01000004.1"/>
</dbReference>
<feature type="transmembrane region" description="Helical" evidence="1">
    <location>
        <begin position="157"/>
        <end position="178"/>
    </location>
</feature>
<dbReference type="AlphaFoldDB" id="A0A4Q2UML2"/>
<dbReference type="Proteomes" id="UP000290407">
    <property type="component" value="Unassembled WGS sequence"/>
</dbReference>
<name>A0A4Q2UML2_9BACT</name>
<gene>
    <name evidence="3" type="ORF">EQG79_16395</name>
</gene>
<dbReference type="Pfam" id="PF13386">
    <property type="entry name" value="DsbD_2"/>
    <property type="match status" value="1"/>
</dbReference>
<dbReference type="EMBL" id="SBLB01000004">
    <property type="protein sequence ID" value="RYC68981.1"/>
    <property type="molecule type" value="Genomic_DNA"/>
</dbReference>
<evidence type="ECO:0000313" key="4">
    <source>
        <dbReference type="Proteomes" id="UP000290407"/>
    </source>
</evidence>
<feature type="transmembrane region" description="Helical" evidence="1">
    <location>
        <begin position="123"/>
        <end position="145"/>
    </location>
</feature>
<keyword evidence="1" id="KW-1133">Transmembrane helix</keyword>
<keyword evidence="1" id="KW-0812">Transmembrane</keyword>
<feature type="domain" description="Urease accessory protein UreH-like transmembrane" evidence="2">
    <location>
        <begin position="8"/>
        <end position="203"/>
    </location>
</feature>
<feature type="transmembrane region" description="Helical" evidence="1">
    <location>
        <begin position="190"/>
        <end position="211"/>
    </location>
</feature>
<keyword evidence="1" id="KW-0472">Membrane</keyword>
<proteinExistence type="predicted"/>
<evidence type="ECO:0000256" key="1">
    <source>
        <dbReference type="SAM" id="Phobius"/>
    </source>
</evidence>
<dbReference type="InterPro" id="IPR039447">
    <property type="entry name" value="UreH-like_TM_dom"/>
</dbReference>
<evidence type="ECO:0000259" key="2">
    <source>
        <dbReference type="Pfam" id="PF13386"/>
    </source>
</evidence>
<reference evidence="3 4" key="1">
    <citation type="submission" date="2019-01" db="EMBL/GenBank/DDBJ databases">
        <title>Spirosoma flava sp. nov., a propanil-degrading bacterium isolated from herbicide-contaminated soil.</title>
        <authorList>
            <person name="Zhang L."/>
            <person name="Jiang J.-D."/>
        </authorList>
    </citation>
    <scope>NUCLEOTIDE SEQUENCE [LARGE SCALE GENOMIC DNA]</scope>
    <source>
        <strain evidence="3 4">TY50</strain>
    </source>
</reference>
<evidence type="ECO:0000313" key="3">
    <source>
        <dbReference type="EMBL" id="RYC68981.1"/>
    </source>
</evidence>
<feature type="transmembrane region" description="Helical" evidence="1">
    <location>
        <begin position="54"/>
        <end position="73"/>
    </location>
</feature>
<keyword evidence="4" id="KW-1185">Reference proteome</keyword>
<comment type="caution">
    <text evidence="3">The sequence shown here is derived from an EMBL/GenBank/DDBJ whole genome shotgun (WGS) entry which is preliminary data.</text>
</comment>
<organism evidence="3 4">
    <name type="scientific">Spirosoma sordidisoli</name>
    <dbReference type="NCBI Taxonomy" id="2502893"/>
    <lineage>
        <taxon>Bacteria</taxon>
        <taxon>Pseudomonadati</taxon>
        <taxon>Bacteroidota</taxon>
        <taxon>Cytophagia</taxon>
        <taxon>Cytophagales</taxon>
        <taxon>Cytophagaceae</taxon>
        <taxon>Spirosoma</taxon>
    </lineage>
</organism>
<accession>A0A4Q2UML2</accession>
<protein>
    <submittedName>
        <fullName evidence="3">Sulfite exporter TauE/SafE family protein</fullName>
    </submittedName>
</protein>
<sequence>MAITWILAALTTGLVGSLHCVGMCGPLAMALPVGRLPVARRGLGIGLYHLARVSAYAGIGLVVGSVGQGLLLLNLQRPVSIGAGLFLVVWTMAARGKFGSLSGRLPSRWLVGSMARFLHEPSLRAFAALGLLNGLLPCGFVYVALAGAVVTGNVGQGALYMILFGAGTVPALLAVRSIPALFPVGLRQRFVRVIPLTTLALGVLLVVRGVYVAPPASPDQPPIPLCHGKTTPAK</sequence>